<feature type="region of interest" description="Disordered" evidence="1">
    <location>
        <begin position="113"/>
        <end position="195"/>
    </location>
</feature>
<reference evidence="2" key="1">
    <citation type="submission" date="2016-12" db="EMBL/GenBank/DDBJ databases">
        <title>The genomes of Aspergillus section Nigri reveals drivers in fungal speciation.</title>
        <authorList>
            <consortium name="DOE Joint Genome Institute"/>
            <person name="Vesth T.C."/>
            <person name="Nybo J."/>
            <person name="Theobald S."/>
            <person name="Brandl J."/>
            <person name="Frisvad J.C."/>
            <person name="Nielsen K.F."/>
            <person name="Lyhne E.K."/>
            <person name="Kogle M.E."/>
            <person name="Kuo A."/>
            <person name="Riley R."/>
            <person name="Clum A."/>
            <person name="Nolan M."/>
            <person name="Lipzen A."/>
            <person name="Salamov A."/>
            <person name="Henrissat B."/>
            <person name="Wiebenga A."/>
            <person name="De Vries R.P."/>
            <person name="Grigoriev I.V."/>
            <person name="Mortensen U.H."/>
            <person name="Andersen M.R."/>
            <person name="Baker S.E."/>
        </authorList>
    </citation>
    <scope>NUCLEOTIDE SEQUENCE [LARGE SCALE GENOMIC DNA]</scope>
    <source>
        <strain evidence="2">CBS 113365</strain>
    </source>
</reference>
<accession>A0A319D3T5</accession>
<dbReference type="OrthoDB" id="4507485at2759"/>
<feature type="compositionally biased region" description="Pro residues" evidence="1">
    <location>
        <begin position="30"/>
        <end position="48"/>
    </location>
</feature>
<gene>
    <name evidence="2" type="ORF">BO88DRAFT_20935</name>
</gene>
<dbReference type="GeneID" id="37206505"/>
<proteinExistence type="predicted"/>
<dbReference type="EMBL" id="KZ821614">
    <property type="protein sequence ID" value="PYH74722.1"/>
    <property type="molecule type" value="Genomic_DNA"/>
</dbReference>
<organism evidence="2 3">
    <name type="scientific">Aspergillus vadensis (strain CBS 113365 / IMI 142717 / IBT 24658)</name>
    <dbReference type="NCBI Taxonomy" id="1448311"/>
    <lineage>
        <taxon>Eukaryota</taxon>
        <taxon>Fungi</taxon>
        <taxon>Dikarya</taxon>
        <taxon>Ascomycota</taxon>
        <taxon>Pezizomycotina</taxon>
        <taxon>Eurotiomycetes</taxon>
        <taxon>Eurotiomycetidae</taxon>
        <taxon>Eurotiales</taxon>
        <taxon>Aspergillaceae</taxon>
        <taxon>Aspergillus</taxon>
        <taxon>Aspergillus subgen. Circumdati</taxon>
    </lineage>
</organism>
<sequence length="195" mass="21639">MMMDFQKHHPHHPYHTHPSMLGVVAHDPRAAPPAPPARAYGPPPPSHPSSPRMFYDHFHRREPEMPRSGITPTYSYPPSSVPTSVPPVSYAHENAYAAYRTESNGYHTSAASHVSLKEQSLPGGNREPEHRPDPHYPVSHINKPERRVVYREAPFSPFACDMNPPPSHDQGRRRSLGSSGSPAFPGESQIVGLAQ</sequence>
<keyword evidence="3" id="KW-1185">Reference proteome</keyword>
<protein>
    <submittedName>
        <fullName evidence="2">Uncharacterized protein</fullName>
    </submittedName>
</protein>
<evidence type="ECO:0000256" key="1">
    <source>
        <dbReference type="SAM" id="MobiDB-lite"/>
    </source>
</evidence>
<dbReference type="AlphaFoldDB" id="A0A319D3T5"/>
<dbReference type="Proteomes" id="UP000248405">
    <property type="component" value="Unassembled WGS sequence"/>
</dbReference>
<dbReference type="RefSeq" id="XP_025568516.1">
    <property type="nucleotide sequence ID" value="XM_025701913.1"/>
</dbReference>
<feature type="region of interest" description="Disordered" evidence="1">
    <location>
        <begin position="27"/>
        <end position="54"/>
    </location>
</feature>
<evidence type="ECO:0000313" key="2">
    <source>
        <dbReference type="EMBL" id="PYH74722.1"/>
    </source>
</evidence>
<name>A0A319D3T5_ASPVC</name>
<evidence type="ECO:0000313" key="3">
    <source>
        <dbReference type="Proteomes" id="UP000248405"/>
    </source>
</evidence>